<feature type="domain" description="Glycosyl hydrolase family 31 C-terminal" evidence="5">
    <location>
        <begin position="524"/>
        <end position="611"/>
    </location>
</feature>
<evidence type="ECO:0000259" key="4">
    <source>
        <dbReference type="Pfam" id="PF13802"/>
    </source>
</evidence>
<proteinExistence type="inferred from homology"/>
<feature type="domain" description="Glycoside hydrolase family 31 N-terminal" evidence="4">
    <location>
        <begin position="37"/>
        <end position="112"/>
    </location>
</feature>
<dbReference type="InterPro" id="IPR048395">
    <property type="entry name" value="Glyco_hydro_31_C"/>
</dbReference>
<evidence type="ECO:0000259" key="3">
    <source>
        <dbReference type="Pfam" id="PF01055"/>
    </source>
</evidence>
<dbReference type="Pfam" id="PF01055">
    <property type="entry name" value="Glyco_hydro_31_2nd"/>
    <property type="match status" value="1"/>
</dbReference>
<dbReference type="RefSeq" id="WP_055227993.1">
    <property type="nucleotide sequence ID" value="NZ_CYYV01000009.1"/>
</dbReference>
<dbReference type="InterPro" id="IPR025887">
    <property type="entry name" value="Glyco_hydro_31_N_dom"/>
</dbReference>
<dbReference type="Pfam" id="PF13802">
    <property type="entry name" value="Gal_mutarotas_2"/>
    <property type="match status" value="1"/>
</dbReference>
<evidence type="ECO:0000313" key="7">
    <source>
        <dbReference type="Proteomes" id="UP000095706"/>
    </source>
</evidence>
<dbReference type="CDD" id="cd14752">
    <property type="entry name" value="GH31_N"/>
    <property type="match status" value="1"/>
</dbReference>
<dbReference type="Proteomes" id="UP000095706">
    <property type="component" value="Unassembled WGS sequence"/>
</dbReference>
<evidence type="ECO:0000313" key="6">
    <source>
        <dbReference type="EMBL" id="CUO48539.1"/>
    </source>
</evidence>
<dbReference type="GO" id="GO:0005975">
    <property type="term" value="P:carbohydrate metabolic process"/>
    <property type="evidence" value="ECO:0007669"/>
    <property type="project" value="InterPro"/>
</dbReference>
<name>A0A174FIT4_9FIRM</name>
<dbReference type="CDD" id="cd06604">
    <property type="entry name" value="GH31_glucosidase_II_MalA"/>
    <property type="match status" value="1"/>
</dbReference>
<dbReference type="GO" id="GO:0061634">
    <property type="term" value="F:alpha-D-xyloside xylohydrolase"/>
    <property type="evidence" value="ECO:0007669"/>
    <property type="project" value="UniProtKB-EC"/>
</dbReference>
<dbReference type="Gene3D" id="2.60.40.4040">
    <property type="match status" value="1"/>
</dbReference>
<dbReference type="EC" id="3.2.1.177" evidence="6"/>
<gene>
    <name evidence="6" type="primary">yicI_7</name>
    <name evidence="6" type="ORF">ERS852406_02095</name>
</gene>
<feature type="domain" description="Glycoside hydrolase family 31 TIM barrel" evidence="3">
    <location>
        <begin position="156"/>
        <end position="512"/>
    </location>
</feature>
<dbReference type="SUPFAM" id="SSF51011">
    <property type="entry name" value="Glycosyl hydrolase domain"/>
    <property type="match status" value="1"/>
</dbReference>
<dbReference type="SUPFAM" id="SSF51445">
    <property type="entry name" value="(Trans)glycosidases"/>
    <property type="match status" value="1"/>
</dbReference>
<dbReference type="PANTHER" id="PTHR22762:SF120">
    <property type="entry name" value="HETEROGLYCAN GLUCOSIDASE 1"/>
    <property type="match status" value="1"/>
</dbReference>
<sequence length="650" mass="74765">MVKKFVYGTPFETEAVVKEIPSSEGNPDYGTFSTENGFSFTTKLADDDMVFGLGEANRGINKRGFLYISDCADDPNHVESKTSLYAAHNFIIISGKTHVGFFFDYPGTLRFDIGYTTSDTMTVSCENADLYVYMITGDSDLDIVKQFRGIIGRSYIAPKFAFGYGQSRWGYKTEDDFRTVVKKYRENHVPLDMVYMDIDYMQDYKDFTVNEERFPDFEGFVQDMKKEKIHLVPIIDAGVKVEEGYDIYEEGCEKGYFCRREDGSYFEATVWPGWTHFPDVLNADARKWFGDKYDVLVSKGIDAFWNDMNEPSIFYSQEGLADFKETAKKYVEGDPEVPHYMVGGKLQALANNHEDYKRFYHNVNGEQVHHDKVHNLFGYNMTRSAGEAFERISPDKRILMFSRSSYIGMHRYGGIWTGDNCSWWSHILLNLKMMPSLNMCGFLYTGADLGGFGANTTRDLLLRWLALGVFTPLMRNHAALGTREQEPYQFEHIEDFRNVIGVRYRLVPYLYSEYMKAALNDDMYFKPLAFVYPDDKLARNTEDQLMIGNEIMIAPVYTQNAIGRYVYLPEEMMFVKFLGNGNMFQEVLPKGIHYVEVALNEVPLFIRKGCAIPVADFAESIPDIKEESIRMVGYEGASYERYTDDGVSRI</sequence>
<keyword evidence="2 6" id="KW-0378">Hydrolase</keyword>
<comment type="similarity">
    <text evidence="1 2">Belongs to the glycosyl hydrolase 31 family.</text>
</comment>
<evidence type="ECO:0000256" key="1">
    <source>
        <dbReference type="ARBA" id="ARBA00007806"/>
    </source>
</evidence>
<dbReference type="SUPFAM" id="SSF74650">
    <property type="entry name" value="Galactose mutarotase-like"/>
    <property type="match status" value="1"/>
</dbReference>
<dbReference type="InterPro" id="IPR011013">
    <property type="entry name" value="Gal_mutarotase_sf_dom"/>
</dbReference>
<accession>A0A174FIT4</accession>
<dbReference type="GO" id="GO:0030246">
    <property type="term" value="F:carbohydrate binding"/>
    <property type="evidence" value="ECO:0007669"/>
    <property type="project" value="InterPro"/>
</dbReference>
<dbReference type="AlphaFoldDB" id="A0A174FIT4"/>
<dbReference type="EMBL" id="CYYV01000009">
    <property type="protein sequence ID" value="CUO48539.1"/>
    <property type="molecule type" value="Genomic_DNA"/>
</dbReference>
<evidence type="ECO:0000256" key="2">
    <source>
        <dbReference type="RuleBase" id="RU361185"/>
    </source>
</evidence>
<dbReference type="InterPro" id="IPR017853">
    <property type="entry name" value="GH"/>
</dbReference>
<protein>
    <submittedName>
        <fullName evidence="6">Alpha-xylosidase</fullName>
        <ecNumber evidence="6">3.2.1.177</ecNumber>
    </submittedName>
</protein>
<evidence type="ECO:0000259" key="5">
    <source>
        <dbReference type="Pfam" id="PF21365"/>
    </source>
</evidence>
<dbReference type="Pfam" id="PF21365">
    <property type="entry name" value="Glyco_hydro_31_3rd"/>
    <property type="match status" value="1"/>
</dbReference>
<dbReference type="PANTHER" id="PTHR22762">
    <property type="entry name" value="ALPHA-GLUCOSIDASE"/>
    <property type="match status" value="1"/>
</dbReference>
<dbReference type="Gene3D" id="2.60.40.1760">
    <property type="entry name" value="glycosyl hydrolase (family 31)"/>
    <property type="match status" value="1"/>
</dbReference>
<reference evidence="6 7" key="1">
    <citation type="submission" date="2015-09" db="EMBL/GenBank/DDBJ databases">
        <authorList>
            <consortium name="Pathogen Informatics"/>
        </authorList>
    </citation>
    <scope>NUCLEOTIDE SEQUENCE [LARGE SCALE GENOMIC DNA]</scope>
    <source>
        <strain evidence="6 7">2789STDY5608849</strain>
    </source>
</reference>
<dbReference type="Gene3D" id="3.20.20.80">
    <property type="entry name" value="Glycosidases"/>
    <property type="match status" value="1"/>
</dbReference>
<organism evidence="6 7">
    <name type="scientific">Fusicatenibacter saccharivorans</name>
    <dbReference type="NCBI Taxonomy" id="1150298"/>
    <lineage>
        <taxon>Bacteria</taxon>
        <taxon>Bacillati</taxon>
        <taxon>Bacillota</taxon>
        <taxon>Clostridia</taxon>
        <taxon>Lachnospirales</taxon>
        <taxon>Lachnospiraceae</taxon>
        <taxon>Fusicatenibacter</taxon>
    </lineage>
</organism>
<dbReference type="InterPro" id="IPR000322">
    <property type="entry name" value="Glyco_hydro_31_TIM"/>
</dbReference>
<keyword evidence="2 6" id="KW-0326">Glycosidase</keyword>